<comment type="similarity">
    <text evidence="1">Belongs to the amidase family.</text>
</comment>
<organism evidence="4 5">
    <name type="scientific">Vineibacter terrae</name>
    <dbReference type="NCBI Taxonomy" id="2586908"/>
    <lineage>
        <taxon>Bacteria</taxon>
        <taxon>Pseudomonadati</taxon>
        <taxon>Pseudomonadota</taxon>
        <taxon>Alphaproteobacteria</taxon>
        <taxon>Hyphomicrobiales</taxon>
        <taxon>Vineibacter</taxon>
    </lineage>
</organism>
<dbReference type="InterPro" id="IPR036928">
    <property type="entry name" value="AS_sf"/>
</dbReference>
<feature type="domain" description="Amidase" evidence="3">
    <location>
        <begin position="30"/>
        <end position="445"/>
    </location>
</feature>
<evidence type="ECO:0000313" key="5">
    <source>
        <dbReference type="Proteomes" id="UP000321638"/>
    </source>
</evidence>
<dbReference type="Proteomes" id="UP000321638">
    <property type="component" value="Unassembled WGS sequence"/>
</dbReference>
<comment type="caution">
    <text evidence="4">The sequence shown here is derived from an EMBL/GenBank/DDBJ whole genome shotgun (WGS) entry which is preliminary data.</text>
</comment>
<sequence>MTAYADHKPLTFHDAAGRFTDGGDNPRAYLERCLQTIAQREPVVKALTAMNEAGARAAADASAARWKAGKPLSSIDGMPIAIKDLLETRDMPTEMGCAVMKGNFPKRDNAAVWALRQAGAVILAKTVTAELGGAHPGPTTNPFDPRRTPGGSSSGSAAAVAANMVPAAIGTQVGGSIIRPAAYCGNVALKPTQGGINRGERLATSQSTHGPHAGCLEDMWHVAIEMAKRCGGDRGALGLMGPDALPAAIRPNRLIVLQTEGWPDVDASTRAGFAQVLGQLEAAGVTLIRRADHPFVEALEQAVANGRAVCNGITSWENRWYQRGMLDAAPDGLSVRAKATLAKAEAMTPDDYRTNLLARQQAQLAHAAVASLADAAITLACPGPAPVWSGDVPGQPLAPRPTGDFVFNAPSSMLFAPAVTVPLMSVGGMPVGVQLMGQQHEDARVTGLARWLSENLKRIATPA</sequence>
<feature type="region of interest" description="Disordered" evidence="2">
    <location>
        <begin position="132"/>
        <end position="155"/>
    </location>
</feature>
<dbReference type="RefSeq" id="WP_147849859.1">
    <property type="nucleotide sequence ID" value="NZ_VDUZ01000033.1"/>
</dbReference>
<keyword evidence="5" id="KW-1185">Reference proteome</keyword>
<dbReference type="AlphaFoldDB" id="A0A5C8PG06"/>
<proteinExistence type="inferred from homology"/>
<dbReference type="EMBL" id="VDUZ01000033">
    <property type="protein sequence ID" value="TXL72449.1"/>
    <property type="molecule type" value="Genomic_DNA"/>
</dbReference>
<dbReference type="PANTHER" id="PTHR11895:SF151">
    <property type="entry name" value="GLUTAMYL-TRNA(GLN) AMIDOTRANSFERASE SUBUNIT A"/>
    <property type="match status" value="1"/>
</dbReference>
<dbReference type="Pfam" id="PF01425">
    <property type="entry name" value="Amidase"/>
    <property type="match status" value="1"/>
</dbReference>
<dbReference type="InterPro" id="IPR000120">
    <property type="entry name" value="Amidase"/>
</dbReference>
<dbReference type="OrthoDB" id="9777859at2"/>
<dbReference type="InterPro" id="IPR023631">
    <property type="entry name" value="Amidase_dom"/>
</dbReference>
<dbReference type="GO" id="GO:0003824">
    <property type="term" value="F:catalytic activity"/>
    <property type="evidence" value="ECO:0007669"/>
    <property type="project" value="InterPro"/>
</dbReference>
<evidence type="ECO:0000256" key="1">
    <source>
        <dbReference type="ARBA" id="ARBA00009199"/>
    </source>
</evidence>
<protein>
    <submittedName>
        <fullName evidence="4">Amidase</fullName>
    </submittedName>
</protein>
<evidence type="ECO:0000259" key="3">
    <source>
        <dbReference type="Pfam" id="PF01425"/>
    </source>
</evidence>
<dbReference type="PANTHER" id="PTHR11895">
    <property type="entry name" value="TRANSAMIDASE"/>
    <property type="match status" value="1"/>
</dbReference>
<evidence type="ECO:0000256" key="2">
    <source>
        <dbReference type="SAM" id="MobiDB-lite"/>
    </source>
</evidence>
<accession>A0A5C8PG06</accession>
<evidence type="ECO:0000313" key="4">
    <source>
        <dbReference type="EMBL" id="TXL72449.1"/>
    </source>
</evidence>
<reference evidence="4 5" key="1">
    <citation type="submission" date="2019-06" db="EMBL/GenBank/DDBJ databases">
        <title>New taxonomy in bacterial strain CC-CFT640, isolated from vineyard.</title>
        <authorList>
            <person name="Lin S.-Y."/>
            <person name="Tsai C.-F."/>
            <person name="Young C.-C."/>
        </authorList>
    </citation>
    <scope>NUCLEOTIDE SEQUENCE [LARGE SCALE GENOMIC DNA]</scope>
    <source>
        <strain evidence="4 5">CC-CFT640</strain>
    </source>
</reference>
<gene>
    <name evidence="4" type="ORF">FHP25_25770</name>
</gene>
<dbReference type="SUPFAM" id="SSF75304">
    <property type="entry name" value="Amidase signature (AS) enzymes"/>
    <property type="match status" value="1"/>
</dbReference>
<name>A0A5C8PG06_9HYPH</name>
<dbReference type="Gene3D" id="3.90.1300.10">
    <property type="entry name" value="Amidase signature (AS) domain"/>
    <property type="match status" value="1"/>
</dbReference>